<name>A0A511N672_DEIC1</name>
<reference evidence="10 11" key="1">
    <citation type="submission" date="2019-07" db="EMBL/GenBank/DDBJ databases">
        <title>Whole genome shotgun sequence of Deinococcus cellulosilyticus NBRC 106333.</title>
        <authorList>
            <person name="Hosoyama A."/>
            <person name="Uohara A."/>
            <person name="Ohji S."/>
            <person name="Ichikawa N."/>
        </authorList>
    </citation>
    <scope>NUCLEOTIDE SEQUENCE [LARGE SCALE GENOMIC DNA]</scope>
    <source>
        <strain evidence="10 11">NBRC 106333</strain>
    </source>
</reference>
<dbReference type="GO" id="GO:0003697">
    <property type="term" value="F:single-stranded DNA binding"/>
    <property type="evidence" value="ECO:0007669"/>
    <property type="project" value="InterPro"/>
</dbReference>
<keyword evidence="3" id="KW-0227">DNA damage</keyword>
<comment type="caution">
    <text evidence="10">The sequence shown here is derived from an EMBL/GenBank/DDBJ whole genome shotgun (WGS) entry which is preliminary data.</text>
</comment>
<organism evidence="10 11">
    <name type="scientific">Deinococcus cellulosilyticus (strain DSM 18568 / NBRC 106333 / KACC 11606 / 5516J-15)</name>
    <dbReference type="NCBI Taxonomy" id="1223518"/>
    <lineage>
        <taxon>Bacteria</taxon>
        <taxon>Thermotogati</taxon>
        <taxon>Deinococcota</taxon>
        <taxon>Deinococci</taxon>
        <taxon>Deinococcales</taxon>
        <taxon>Deinococcaceae</taxon>
        <taxon>Deinococcus</taxon>
    </lineage>
</organism>
<feature type="transmembrane region" description="Helical" evidence="9">
    <location>
        <begin position="116"/>
        <end position="135"/>
    </location>
</feature>
<dbReference type="Proteomes" id="UP000321306">
    <property type="component" value="Unassembled WGS sequence"/>
</dbReference>
<keyword evidence="6" id="KW-0238">DNA-binding</keyword>
<dbReference type="OrthoDB" id="9782620at2"/>
<evidence type="ECO:0000313" key="10">
    <source>
        <dbReference type="EMBL" id="GEM48369.1"/>
    </source>
</evidence>
<evidence type="ECO:0000256" key="3">
    <source>
        <dbReference type="ARBA" id="ARBA00022763"/>
    </source>
</evidence>
<dbReference type="InterPro" id="IPR036590">
    <property type="entry name" value="SRAP-like"/>
</dbReference>
<dbReference type="PANTHER" id="PTHR13604">
    <property type="entry name" value="DC12-RELATED"/>
    <property type="match status" value="1"/>
</dbReference>
<dbReference type="EMBL" id="BJXB01000020">
    <property type="protein sequence ID" value="GEM48369.1"/>
    <property type="molecule type" value="Genomic_DNA"/>
</dbReference>
<protein>
    <recommendedName>
        <fullName evidence="8">Abasic site processing protein</fullName>
        <ecNumber evidence="8">3.4.-.-</ecNumber>
    </recommendedName>
</protein>
<keyword evidence="5" id="KW-0190">Covalent protein-DNA linkage</keyword>
<dbReference type="Gene3D" id="3.90.1680.10">
    <property type="entry name" value="SOS response associated peptidase-like"/>
    <property type="match status" value="1"/>
</dbReference>
<comment type="similarity">
    <text evidence="1 8">Belongs to the SOS response-associated peptidase family.</text>
</comment>
<dbReference type="GO" id="GO:0008233">
    <property type="term" value="F:peptidase activity"/>
    <property type="evidence" value="ECO:0007669"/>
    <property type="project" value="UniProtKB-KW"/>
</dbReference>
<gene>
    <name evidence="10" type="ORF">DC3_40040</name>
</gene>
<dbReference type="PANTHER" id="PTHR13604:SF0">
    <property type="entry name" value="ABASIC SITE PROCESSING PROTEIN HMCES"/>
    <property type="match status" value="1"/>
</dbReference>
<keyword evidence="4 8" id="KW-0378">Hydrolase</keyword>
<keyword evidence="2 8" id="KW-0645">Protease</keyword>
<evidence type="ECO:0000256" key="8">
    <source>
        <dbReference type="RuleBase" id="RU364100"/>
    </source>
</evidence>
<dbReference type="EC" id="3.4.-.-" evidence="8"/>
<dbReference type="GO" id="GO:0006508">
    <property type="term" value="P:proteolysis"/>
    <property type="evidence" value="ECO:0007669"/>
    <property type="project" value="UniProtKB-KW"/>
</dbReference>
<dbReference type="AlphaFoldDB" id="A0A511N672"/>
<proteinExistence type="inferred from homology"/>
<sequence>MCGRITGHHDGHFIWNIKYHGPWNFARELRPTEPYPIIRKRPGTDELEALSARWGLIPSFCQGEEDLKKFKLTFNARSETAHTLPSYRRPFQTQRCLVQISNFVEWKRDGKRKEKFLFSSASGGPLIVAGLWDFWMGKEGLVHSFTLLTCPPNKTVSSFHDRMPVILGQASAREWLEQRTVTQLQTLLRPCPSSWLTVTPADPVLVAV</sequence>
<dbReference type="RefSeq" id="WP_146887396.1">
    <property type="nucleotide sequence ID" value="NZ_BJXB01000020.1"/>
</dbReference>
<evidence type="ECO:0000256" key="7">
    <source>
        <dbReference type="ARBA" id="ARBA00023239"/>
    </source>
</evidence>
<keyword evidence="9" id="KW-0472">Membrane</keyword>
<dbReference type="SUPFAM" id="SSF143081">
    <property type="entry name" value="BB1717-like"/>
    <property type="match status" value="1"/>
</dbReference>
<dbReference type="InterPro" id="IPR003738">
    <property type="entry name" value="SRAP"/>
</dbReference>
<dbReference type="GO" id="GO:0016829">
    <property type="term" value="F:lyase activity"/>
    <property type="evidence" value="ECO:0007669"/>
    <property type="project" value="UniProtKB-KW"/>
</dbReference>
<keyword evidence="9" id="KW-0812">Transmembrane</keyword>
<evidence type="ECO:0000256" key="2">
    <source>
        <dbReference type="ARBA" id="ARBA00022670"/>
    </source>
</evidence>
<evidence type="ECO:0000256" key="9">
    <source>
        <dbReference type="SAM" id="Phobius"/>
    </source>
</evidence>
<dbReference type="GO" id="GO:0106300">
    <property type="term" value="P:protein-DNA covalent cross-linking repair"/>
    <property type="evidence" value="ECO:0007669"/>
    <property type="project" value="InterPro"/>
</dbReference>
<evidence type="ECO:0000256" key="5">
    <source>
        <dbReference type="ARBA" id="ARBA00023124"/>
    </source>
</evidence>
<evidence type="ECO:0000313" key="11">
    <source>
        <dbReference type="Proteomes" id="UP000321306"/>
    </source>
</evidence>
<keyword evidence="7" id="KW-0456">Lyase</keyword>
<accession>A0A511N672</accession>
<dbReference type="Pfam" id="PF02586">
    <property type="entry name" value="SRAP"/>
    <property type="match status" value="1"/>
</dbReference>
<evidence type="ECO:0000256" key="6">
    <source>
        <dbReference type="ARBA" id="ARBA00023125"/>
    </source>
</evidence>
<keyword evidence="11" id="KW-1185">Reference proteome</keyword>
<evidence type="ECO:0000256" key="1">
    <source>
        <dbReference type="ARBA" id="ARBA00008136"/>
    </source>
</evidence>
<evidence type="ECO:0000256" key="4">
    <source>
        <dbReference type="ARBA" id="ARBA00022801"/>
    </source>
</evidence>
<keyword evidence="9" id="KW-1133">Transmembrane helix</keyword>